<keyword evidence="5 9" id="KW-0653">Protein transport</keyword>
<keyword evidence="4 9" id="KW-0812">Transmembrane</keyword>
<protein>
    <recommendedName>
        <fullName evidence="9">Sec-independent protein translocase protein TatA</fullName>
    </recommendedName>
</protein>
<keyword evidence="3 9" id="KW-1003">Cell membrane</keyword>
<dbReference type="InterPro" id="IPR003369">
    <property type="entry name" value="TatA/B/E"/>
</dbReference>
<keyword evidence="8 9" id="KW-0472">Membrane</keyword>
<dbReference type="RefSeq" id="WP_311659121.1">
    <property type="nucleotide sequence ID" value="NZ_JAVRHY010000009.1"/>
</dbReference>
<comment type="subcellular location">
    <subcellularLocation>
        <location evidence="1 9">Cell membrane</location>
        <topology evidence="1 9">Single-pass membrane protein</topology>
    </subcellularLocation>
</comment>
<comment type="function">
    <text evidence="9">Part of the twin-arginine translocation (Tat) system that transports large folded proteins containing a characteristic twin-arginine motif in their signal peptide across membranes. TatA could form the protein-conducting channel of the Tat system.</text>
</comment>
<dbReference type="Proteomes" id="UP001259982">
    <property type="component" value="Unassembled WGS sequence"/>
</dbReference>
<dbReference type="EMBL" id="JAVRHY010000009">
    <property type="protein sequence ID" value="MDT0618886.1"/>
    <property type="molecule type" value="Genomic_DNA"/>
</dbReference>
<organism evidence="11 12">
    <name type="scientific">Spectribacter acetivorans</name>
    <dbReference type="NCBI Taxonomy" id="3075603"/>
    <lineage>
        <taxon>Bacteria</taxon>
        <taxon>Pseudomonadati</taxon>
        <taxon>Pseudomonadota</taxon>
        <taxon>Gammaproteobacteria</taxon>
        <taxon>Salinisphaerales</taxon>
        <taxon>Salinisphaeraceae</taxon>
        <taxon>Spectribacter</taxon>
    </lineage>
</organism>
<comment type="subunit">
    <text evidence="9">The Tat system comprises two distinct complexes: a TatABC complex, containing multiple copies of TatA, TatB and TatC subunits, and a separate TatA complex, containing only TatA subunits. Substrates initially bind to the TatABC complex, which probably triggers association of the separate TatA complex to form the active translocon.</text>
</comment>
<dbReference type="NCBIfam" id="NF002813">
    <property type="entry name" value="PRK02958.1"/>
    <property type="match status" value="1"/>
</dbReference>
<evidence type="ECO:0000256" key="7">
    <source>
        <dbReference type="ARBA" id="ARBA00023010"/>
    </source>
</evidence>
<sequence length="96" mass="10506">MGIGGISIWQLLIVLAIVVMVFGTKRLRNMGGDLGSAIKGFRSAMKDGGEKDGDEDDQDARKRDEDPQVIDQLGETRANTDPTEEADKRQDQAKKS</sequence>
<keyword evidence="2 9" id="KW-0813">Transport</keyword>
<feature type="transmembrane region" description="Helical" evidence="9">
    <location>
        <begin position="6"/>
        <end position="24"/>
    </location>
</feature>
<evidence type="ECO:0000256" key="1">
    <source>
        <dbReference type="ARBA" id="ARBA00004162"/>
    </source>
</evidence>
<feature type="region of interest" description="Disordered" evidence="10">
    <location>
        <begin position="43"/>
        <end position="96"/>
    </location>
</feature>
<dbReference type="Pfam" id="PF02416">
    <property type="entry name" value="TatA_B_E"/>
    <property type="match status" value="1"/>
</dbReference>
<comment type="similarity">
    <text evidence="9">Belongs to the TatA/E family.</text>
</comment>
<keyword evidence="6 9" id="KW-1133">Transmembrane helix</keyword>
<feature type="compositionally biased region" description="Basic and acidic residues" evidence="10">
    <location>
        <begin position="85"/>
        <end position="96"/>
    </location>
</feature>
<reference evidence="11 12" key="1">
    <citation type="submission" date="2023-09" db="EMBL/GenBank/DDBJ databases">
        <authorList>
            <person name="Rey-Velasco X."/>
        </authorList>
    </citation>
    <scope>NUCLEOTIDE SEQUENCE [LARGE SCALE GENOMIC DNA]</scope>
    <source>
        <strain evidence="11 12">P385</strain>
    </source>
</reference>
<name>A0ABU3BD26_9GAMM</name>
<dbReference type="PANTHER" id="PTHR42982:SF1">
    <property type="entry name" value="SEC-INDEPENDENT PROTEIN TRANSLOCASE PROTEIN TATA"/>
    <property type="match status" value="1"/>
</dbReference>
<evidence type="ECO:0000256" key="6">
    <source>
        <dbReference type="ARBA" id="ARBA00022989"/>
    </source>
</evidence>
<dbReference type="NCBIfam" id="TIGR01411">
    <property type="entry name" value="tatAE"/>
    <property type="match status" value="1"/>
</dbReference>
<evidence type="ECO:0000256" key="2">
    <source>
        <dbReference type="ARBA" id="ARBA00022448"/>
    </source>
</evidence>
<dbReference type="HAMAP" id="MF_00236">
    <property type="entry name" value="TatA_E"/>
    <property type="match status" value="1"/>
</dbReference>
<evidence type="ECO:0000313" key="12">
    <source>
        <dbReference type="Proteomes" id="UP001259982"/>
    </source>
</evidence>
<evidence type="ECO:0000256" key="9">
    <source>
        <dbReference type="HAMAP-Rule" id="MF_00236"/>
    </source>
</evidence>
<keyword evidence="12" id="KW-1185">Reference proteome</keyword>
<keyword evidence="7 9" id="KW-0811">Translocation</keyword>
<comment type="caution">
    <text evidence="11">The sequence shown here is derived from an EMBL/GenBank/DDBJ whole genome shotgun (WGS) entry which is preliminary data.</text>
</comment>
<dbReference type="InterPro" id="IPR006312">
    <property type="entry name" value="TatA/E"/>
</dbReference>
<evidence type="ECO:0000256" key="8">
    <source>
        <dbReference type="ARBA" id="ARBA00023136"/>
    </source>
</evidence>
<dbReference type="Gene3D" id="1.20.5.3310">
    <property type="match status" value="1"/>
</dbReference>
<accession>A0ABU3BD26</accession>
<dbReference type="PANTHER" id="PTHR42982">
    <property type="entry name" value="SEC-INDEPENDENT PROTEIN TRANSLOCASE PROTEIN TATA"/>
    <property type="match status" value="1"/>
</dbReference>
<evidence type="ECO:0000256" key="3">
    <source>
        <dbReference type="ARBA" id="ARBA00022475"/>
    </source>
</evidence>
<evidence type="ECO:0000256" key="10">
    <source>
        <dbReference type="SAM" id="MobiDB-lite"/>
    </source>
</evidence>
<evidence type="ECO:0000313" key="11">
    <source>
        <dbReference type="EMBL" id="MDT0618886.1"/>
    </source>
</evidence>
<gene>
    <name evidence="9 11" type="primary">tatA</name>
    <name evidence="11" type="ORF">RM531_10410</name>
</gene>
<evidence type="ECO:0000256" key="4">
    <source>
        <dbReference type="ARBA" id="ARBA00022692"/>
    </source>
</evidence>
<evidence type="ECO:0000256" key="5">
    <source>
        <dbReference type="ARBA" id="ARBA00022927"/>
    </source>
</evidence>
<proteinExistence type="inferred from homology"/>